<keyword evidence="6" id="KW-0378">Hydrolase</keyword>
<dbReference type="AlphaFoldDB" id="A0A239SLV0"/>
<evidence type="ECO:0000259" key="5">
    <source>
        <dbReference type="PROSITE" id="PS51194"/>
    </source>
</evidence>
<keyword evidence="1" id="KW-0547">Nucleotide-binding</keyword>
<dbReference type="Gene3D" id="3.40.50.300">
    <property type="entry name" value="P-loop containing nucleotide triphosphate hydrolases"/>
    <property type="match status" value="2"/>
</dbReference>
<keyword evidence="2" id="KW-0067">ATP-binding</keyword>
<dbReference type="SUPFAM" id="SSF52540">
    <property type="entry name" value="P-loop containing nucleoside triphosphate hydrolases"/>
    <property type="match status" value="1"/>
</dbReference>
<dbReference type="OrthoDB" id="2077914at2"/>
<dbReference type="GO" id="GO:0006302">
    <property type="term" value="P:double-strand break repair"/>
    <property type="evidence" value="ECO:0007669"/>
    <property type="project" value="TreeGrafter"/>
</dbReference>
<dbReference type="CDD" id="cd17925">
    <property type="entry name" value="DEXDc_ComFA"/>
    <property type="match status" value="1"/>
</dbReference>
<accession>A0A239SLV0</accession>
<dbReference type="PANTHER" id="PTHR30580">
    <property type="entry name" value="PRIMOSOMAL PROTEIN N"/>
    <property type="match status" value="1"/>
</dbReference>
<dbReference type="GO" id="GO:0043138">
    <property type="term" value="F:3'-5' DNA helicase activity"/>
    <property type="evidence" value="ECO:0007669"/>
    <property type="project" value="TreeGrafter"/>
</dbReference>
<evidence type="ECO:0000256" key="3">
    <source>
        <dbReference type="ARBA" id="ARBA00023125"/>
    </source>
</evidence>
<dbReference type="PROSITE" id="PS51194">
    <property type="entry name" value="HELICASE_CTER"/>
    <property type="match status" value="1"/>
</dbReference>
<dbReference type="GO" id="GO:0006270">
    <property type="term" value="P:DNA replication initiation"/>
    <property type="evidence" value="ECO:0007669"/>
    <property type="project" value="TreeGrafter"/>
</dbReference>
<dbReference type="InterPro" id="IPR014001">
    <property type="entry name" value="Helicase_ATP-bd"/>
</dbReference>
<sequence length="434" mass="49323">METLDDYKGRLLTKEQVPEELLPYARQLPAVRQEKGKHFCERCGSELDQEKNRLPMGAIYCRECLILGRVRSDQPLYYFPQAPFEPQCTLKWQGQLTKWQQGISEGLCENTRQRKNTLVHAVTGAGKTEMIYQVIADHIAEGKAVCIATPRIDVCIELYRRLSQDFSCPIALLHGESEPYFRTPLVIATTHQLLKFYRAFDLLIIDEVDAFPFVDNATLYHAVDQCISENGCKIFLTATTTDALEKQVRSGELSLLRLPRRFHENPLVVPKKVWLNSFMKYLSKNKLPAKLITDITNQRQTGHPLLIFAPEIATGQHLVKVLKNDFPQEQIGFVSSQTENRLEIVTAFRDQELTILVSTTILERGVTFPGVDVFVVEANHRLYTKSSLVQIGGRVGRSSERPTGLLNFYQNGTNRAIEKAIVEIKLMNKESGLV</sequence>
<proteinExistence type="predicted"/>
<evidence type="ECO:0000256" key="2">
    <source>
        <dbReference type="ARBA" id="ARBA00022840"/>
    </source>
</evidence>
<feature type="domain" description="Helicase ATP-binding" evidence="4">
    <location>
        <begin position="108"/>
        <end position="258"/>
    </location>
</feature>
<feature type="domain" description="Helicase C-terminal" evidence="5">
    <location>
        <begin position="274"/>
        <end position="434"/>
    </location>
</feature>
<keyword evidence="3" id="KW-0238">DNA-binding</keyword>
<evidence type="ECO:0000256" key="1">
    <source>
        <dbReference type="ARBA" id="ARBA00022741"/>
    </source>
</evidence>
<keyword evidence="6" id="KW-0347">Helicase</keyword>
<dbReference type="SMART" id="SM00487">
    <property type="entry name" value="DEXDc"/>
    <property type="match status" value="1"/>
</dbReference>
<keyword evidence="7" id="KW-1185">Reference proteome</keyword>
<dbReference type="GO" id="GO:0006310">
    <property type="term" value="P:DNA recombination"/>
    <property type="evidence" value="ECO:0007669"/>
    <property type="project" value="TreeGrafter"/>
</dbReference>
<dbReference type="Pfam" id="PF00271">
    <property type="entry name" value="Helicase_C"/>
    <property type="match status" value="1"/>
</dbReference>
<dbReference type="EC" id="3.6.1.-" evidence="6"/>
<gene>
    <name evidence="6" type="primary">comFA</name>
    <name evidence="6" type="ORF">SAMEA4412692_00218</name>
</gene>
<dbReference type="InterPro" id="IPR011545">
    <property type="entry name" value="DEAD/DEAH_box_helicase_dom"/>
</dbReference>
<dbReference type="Proteomes" id="UP000215185">
    <property type="component" value="Chromosome 1"/>
</dbReference>
<dbReference type="InterPro" id="IPR027417">
    <property type="entry name" value="P-loop_NTPase"/>
</dbReference>
<dbReference type="PANTHER" id="PTHR30580:SF1">
    <property type="entry name" value="COMF OPERON PROTEIN 1"/>
    <property type="match status" value="1"/>
</dbReference>
<dbReference type="Pfam" id="PF00270">
    <property type="entry name" value="DEAD"/>
    <property type="match status" value="1"/>
</dbReference>
<dbReference type="STRING" id="1123308.GCA_000380085_00547"/>
<evidence type="ECO:0000313" key="7">
    <source>
        <dbReference type="Proteomes" id="UP000215185"/>
    </source>
</evidence>
<dbReference type="PROSITE" id="PS51192">
    <property type="entry name" value="HELICASE_ATP_BIND_1"/>
    <property type="match status" value="1"/>
</dbReference>
<reference evidence="6 7" key="1">
    <citation type="submission" date="2017-06" db="EMBL/GenBank/DDBJ databases">
        <authorList>
            <consortium name="Pathogen Informatics"/>
        </authorList>
    </citation>
    <scope>NUCLEOTIDE SEQUENCE [LARGE SCALE GENOMIC DNA]</scope>
    <source>
        <strain evidence="6 7">NCTC13788</strain>
    </source>
</reference>
<dbReference type="KEGG" id="smen:SAMEA4412692_0218"/>
<name>A0A239SLV0_9STRE</name>
<dbReference type="GO" id="GO:0016787">
    <property type="term" value="F:hydrolase activity"/>
    <property type="evidence" value="ECO:0007669"/>
    <property type="project" value="UniProtKB-KW"/>
</dbReference>
<dbReference type="SMART" id="SM00490">
    <property type="entry name" value="HELICc"/>
    <property type="match status" value="1"/>
</dbReference>
<evidence type="ECO:0000259" key="4">
    <source>
        <dbReference type="PROSITE" id="PS51192"/>
    </source>
</evidence>
<organism evidence="6 7">
    <name type="scientific">Streptococcus merionis</name>
    <dbReference type="NCBI Taxonomy" id="400065"/>
    <lineage>
        <taxon>Bacteria</taxon>
        <taxon>Bacillati</taxon>
        <taxon>Bacillota</taxon>
        <taxon>Bacilli</taxon>
        <taxon>Lactobacillales</taxon>
        <taxon>Streptococcaceae</taxon>
        <taxon>Streptococcus</taxon>
    </lineage>
</organism>
<dbReference type="GO" id="GO:0003677">
    <property type="term" value="F:DNA binding"/>
    <property type="evidence" value="ECO:0007669"/>
    <property type="project" value="UniProtKB-KW"/>
</dbReference>
<dbReference type="RefSeq" id="WP_018373114.1">
    <property type="nucleotide sequence ID" value="NZ_LT906439.1"/>
</dbReference>
<dbReference type="EC" id="3.6.4.-" evidence="6"/>
<dbReference type="eggNOG" id="COG4098">
    <property type="taxonomic scope" value="Bacteria"/>
</dbReference>
<evidence type="ECO:0000313" key="6">
    <source>
        <dbReference type="EMBL" id="SNU86401.1"/>
    </source>
</evidence>
<dbReference type="InterPro" id="IPR001650">
    <property type="entry name" value="Helicase_C-like"/>
</dbReference>
<dbReference type="EMBL" id="LT906439">
    <property type="protein sequence ID" value="SNU86401.1"/>
    <property type="molecule type" value="Genomic_DNA"/>
</dbReference>
<dbReference type="GO" id="GO:0005524">
    <property type="term" value="F:ATP binding"/>
    <property type="evidence" value="ECO:0007669"/>
    <property type="project" value="UniProtKB-KW"/>
</dbReference>
<protein>
    <submittedName>
        <fullName evidence="6">Putative ATP-dependent RNA helicase</fullName>
        <ecNumber evidence="6">3.6.1.-</ecNumber>
        <ecNumber evidence="6">3.6.4.-</ecNumber>
    </submittedName>
</protein>